<organism evidence="1 2">
    <name type="scientific">Mesorhizobium wenxiniae</name>
    <dbReference type="NCBI Taxonomy" id="2014805"/>
    <lineage>
        <taxon>Bacteria</taxon>
        <taxon>Pseudomonadati</taxon>
        <taxon>Pseudomonadota</taxon>
        <taxon>Alphaproteobacteria</taxon>
        <taxon>Hyphomicrobiales</taxon>
        <taxon>Phyllobacteriaceae</taxon>
        <taxon>Mesorhizobium</taxon>
    </lineage>
</organism>
<dbReference type="Proteomes" id="UP000215931">
    <property type="component" value="Unassembled WGS sequence"/>
</dbReference>
<sequence length="59" mass="6794">MGMNWAHGAGFRQSCLRHRKSWLTWMLEAVNQVLDFVALVVSGTIRLDLLRKVRGRIAQ</sequence>
<accession>A0A271KMY7</accession>
<evidence type="ECO:0000313" key="1">
    <source>
        <dbReference type="EMBL" id="PAP97153.1"/>
    </source>
</evidence>
<name>A0A271KMY7_9HYPH</name>
<gene>
    <name evidence="1" type="ORF">CIT31_02200</name>
</gene>
<reference evidence="1 2" key="1">
    <citation type="submission" date="2017-08" db="EMBL/GenBank/DDBJ databases">
        <title>Mesorhizobium wenxinae sp. nov., a novel rhizobial species isolated from root nodules of chickpea (Cicer arietinum L.).</title>
        <authorList>
            <person name="Zhang J."/>
        </authorList>
    </citation>
    <scope>NUCLEOTIDE SEQUENCE [LARGE SCALE GENOMIC DNA]</scope>
    <source>
        <strain evidence="2">WYCCWR 10019</strain>
    </source>
</reference>
<evidence type="ECO:0000313" key="2">
    <source>
        <dbReference type="Proteomes" id="UP000215931"/>
    </source>
</evidence>
<dbReference type="AlphaFoldDB" id="A0A271KMY7"/>
<dbReference type="EMBL" id="NPKH01000009">
    <property type="protein sequence ID" value="PAP97153.1"/>
    <property type="molecule type" value="Genomic_DNA"/>
</dbReference>
<comment type="caution">
    <text evidence="1">The sequence shown here is derived from an EMBL/GenBank/DDBJ whole genome shotgun (WGS) entry which is preliminary data.</text>
</comment>
<proteinExistence type="predicted"/>
<protein>
    <submittedName>
        <fullName evidence="1">Uncharacterized protein</fullName>
    </submittedName>
</protein>
<keyword evidence="2" id="KW-1185">Reference proteome</keyword>